<sequence length="39" mass="4150">ETSNASFSHSSPPNLPKSPGPISEFTYLLGFSSIQAQPK</sequence>
<dbReference type="AlphaFoldDB" id="A0A061S632"/>
<name>A0A061S632_9CHLO</name>
<feature type="region of interest" description="Disordered" evidence="1">
    <location>
        <begin position="1"/>
        <end position="21"/>
    </location>
</feature>
<accession>A0A061S632</accession>
<gene>
    <name evidence="2" type="ORF">TSPGSL018_15013</name>
</gene>
<evidence type="ECO:0000256" key="1">
    <source>
        <dbReference type="SAM" id="MobiDB-lite"/>
    </source>
</evidence>
<evidence type="ECO:0000313" key="2">
    <source>
        <dbReference type="EMBL" id="JAC78479.1"/>
    </source>
</evidence>
<feature type="compositionally biased region" description="Polar residues" evidence="1">
    <location>
        <begin position="1"/>
        <end position="12"/>
    </location>
</feature>
<protein>
    <submittedName>
        <fullName evidence="2">Uncharacterized protein</fullName>
    </submittedName>
</protein>
<organism evidence="2">
    <name type="scientific">Tetraselmis sp. GSL018</name>
    <dbReference type="NCBI Taxonomy" id="582737"/>
    <lineage>
        <taxon>Eukaryota</taxon>
        <taxon>Viridiplantae</taxon>
        <taxon>Chlorophyta</taxon>
        <taxon>core chlorophytes</taxon>
        <taxon>Chlorodendrophyceae</taxon>
        <taxon>Chlorodendrales</taxon>
        <taxon>Chlorodendraceae</taxon>
        <taxon>Tetraselmis</taxon>
    </lineage>
</organism>
<feature type="non-terminal residue" evidence="2">
    <location>
        <position position="1"/>
    </location>
</feature>
<proteinExistence type="predicted"/>
<reference evidence="2" key="1">
    <citation type="submission" date="2014-05" db="EMBL/GenBank/DDBJ databases">
        <title>The transcriptome of the halophilic microalga Tetraselmis sp. GSL018 isolated from the Great Salt Lake, Utah.</title>
        <authorList>
            <person name="Jinkerson R.E."/>
            <person name="D'Adamo S."/>
            <person name="Posewitz M.C."/>
        </authorList>
    </citation>
    <scope>NUCLEOTIDE SEQUENCE</scope>
    <source>
        <strain evidence="2">GSL018</strain>
    </source>
</reference>
<dbReference type="EMBL" id="GBEZ01006945">
    <property type="protein sequence ID" value="JAC78479.1"/>
    <property type="molecule type" value="Transcribed_RNA"/>
</dbReference>